<dbReference type="PANTHER" id="PTHR21461:SF69">
    <property type="entry name" value="GLYCOSYLTRANSFERASE FAMILY 92 PROTEIN"/>
    <property type="match status" value="1"/>
</dbReference>
<feature type="transmembrane region" description="Helical" evidence="8">
    <location>
        <begin position="12"/>
        <end position="30"/>
    </location>
</feature>
<evidence type="ECO:0000256" key="7">
    <source>
        <dbReference type="ARBA" id="ARBA00023136"/>
    </source>
</evidence>
<dbReference type="EC" id="2.4.1.-" evidence="8"/>
<evidence type="ECO:0000256" key="1">
    <source>
        <dbReference type="ARBA" id="ARBA00004167"/>
    </source>
</evidence>
<feature type="compositionally biased region" description="Polar residues" evidence="9">
    <location>
        <begin position="33"/>
        <end position="45"/>
    </location>
</feature>
<dbReference type="OrthoDB" id="2526284at2759"/>
<keyword evidence="5 8" id="KW-0812">Transmembrane</keyword>
<dbReference type="PANTHER" id="PTHR21461">
    <property type="entry name" value="GLYCOSYLTRANSFERASE FAMILY 92 PROTEIN"/>
    <property type="match status" value="1"/>
</dbReference>
<gene>
    <name evidence="10" type="ORF">EGW08_010953</name>
</gene>
<accession>A0A433TIA3</accession>
<keyword evidence="4 8" id="KW-0808">Transferase</keyword>
<dbReference type="GO" id="GO:0005737">
    <property type="term" value="C:cytoplasm"/>
    <property type="evidence" value="ECO:0007669"/>
    <property type="project" value="TreeGrafter"/>
</dbReference>
<dbReference type="Proteomes" id="UP000271974">
    <property type="component" value="Unassembled WGS sequence"/>
</dbReference>
<evidence type="ECO:0000256" key="4">
    <source>
        <dbReference type="ARBA" id="ARBA00022679"/>
    </source>
</evidence>
<dbReference type="EMBL" id="RQTK01000346">
    <property type="protein sequence ID" value="RUS81279.1"/>
    <property type="molecule type" value="Genomic_DNA"/>
</dbReference>
<keyword evidence="6 8" id="KW-1133">Transmembrane helix</keyword>
<evidence type="ECO:0000256" key="9">
    <source>
        <dbReference type="SAM" id="MobiDB-lite"/>
    </source>
</evidence>
<feature type="region of interest" description="Disordered" evidence="9">
    <location>
        <begin position="33"/>
        <end position="55"/>
    </location>
</feature>
<feature type="region of interest" description="Disordered" evidence="9">
    <location>
        <begin position="117"/>
        <end position="152"/>
    </location>
</feature>
<evidence type="ECO:0000256" key="5">
    <source>
        <dbReference type="ARBA" id="ARBA00022692"/>
    </source>
</evidence>
<proteinExistence type="inferred from homology"/>
<dbReference type="AlphaFoldDB" id="A0A433TIA3"/>
<dbReference type="GO" id="GO:0016020">
    <property type="term" value="C:membrane"/>
    <property type="evidence" value="ECO:0007669"/>
    <property type="project" value="UniProtKB-SubCell"/>
</dbReference>
<evidence type="ECO:0000256" key="2">
    <source>
        <dbReference type="ARBA" id="ARBA00007647"/>
    </source>
</evidence>
<keyword evidence="11" id="KW-1185">Reference proteome</keyword>
<comment type="similarity">
    <text evidence="2 8">Belongs to the glycosyltransferase 92 family.</text>
</comment>
<reference evidence="10 11" key="1">
    <citation type="submission" date="2019-01" db="EMBL/GenBank/DDBJ databases">
        <title>A draft genome assembly of the solar-powered sea slug Elysia chlorotica.</title>
        <authorList>
            <person name="Cai H."/>
            <person name="Li Q."/>
            <person name="Fang X."/>
            <person name="Li J."/>
            <person name="Curtis N.E."/>
            <person name="Altenburger A."/>
            <person name="Shibata T."/>
            <person name="Feng M."/>
            <person name="Maeda T."/>
            <person name="Schwartz J.A."/>
            <person name="Shigenobu S."/>
            <person name="Lundholm N."/>
            <person name="Nishiyama T."/>
            <person name="Yang H."/>
            <person name="Hasebe M."/>
            <person name="Li S."/>
            <person name="Pierce S.K."/>
            <person name="Wang J."/>
        </authorList>
    </citation>
    <scope>NUCLEOTIDE SEQUENCE [LARGE SCALE GENOMIC DNA]</scope>
    <source>
        <strain evidence="10">EC2010</strain>
        <tissue evidence="10">Whole organism of an adult</tissue>
    </source>
</reference>
<keyword evidence="7 8" id="KW-0472">Membrane</keyword>
<dbReference type="InterPro" id="IPR008166">
    <property type="entry name" value="Glyco_transf_92"/>
</dbReference>
<keyword evidence="3 8" id="KW-0328">Glycosyltransferase</keyword>
<evidence type="ECO:0000313" key="10">
    <source>
        <dbReference type="EMBL" id="RUS81279.1"/>
    </source>
</evidence>
<evidence type="ECO:0000256" key="6">
    <source>
        <dbReference type="ARBA" id="ARBA00022989"/>
    </source>
</evidence>
<evidence type="ECO:0000313" key="11">
    <source>
        <dbReference type="Proteomes" id="UP000271974"/>
    </source>
</evidence>
<dbReference type="Pfam" id="PF01697">
    <property type="entry name" value="Glyco_transf_92"/>
    <property type="match status" value="1"/>
</dbReference>
<evidence type="ECO:0000256" key="3">
    <source>
        <dbReference type="ARBA" id="ARBA00022676"/>
    </source>
</evidence>
<feature type="compositionally biased region" description="Low complexity" evidence="9">
    <location>
        <begin position="126"/>
        <end position="140"/>
    </location>
</feature>
<comment type="subcellular location">
    <subcellularLocation>
        <location evidence="1">Membrane</location>
        <topology evidence="1">Single-pass membrane protein</topology>
    </subcellularLocation>
</comment>
<organism evidence="10 11">
    <name type="scientific">Elysia chlorotica</name>
    <name type="common">Eastern emerald elysia</name>
    <name type="synonym">Sea slug</name>
    <dbReference type="NCBI Taxonomy" id="188477"/>
    <lineage>
        <taxon>Eukaryota</taxon>
        <taxon>Metazoa</taxon>
        <taxon>Spiralia</taxon>
        <taxon>Lophotrochozoa</taxon>
        <taxon>Mollusca</taxon>
        <taxon>Gastropoda</taxon>
        <taxon>Heterobranchia</taxon>
        <taxon>Euthyneura</taxon>
        <taxon>Panpulmonata</taxon>
        <taxon>Sacoglossa</taxon>
        <taxon>Placobranchoidea</taxon>
        <taxon>Plakobranchidae</taxon>
        <taxon>Elysia</taxon>
    </lineage>
</organism>
<name>A0A433TIA3_ELYCH</name>
<comment type="caution">
    <text evidence="10">The sequence shown here is derived from an EMBL/GenBank/DDBJ whole genome shotgun (WGS) entry which is preliminary data.</text>
</comment>
<dbReference type="GO" id="GO:0016757">
    <property type="term" value="F:glycosyltransferase activity"/>
    <property type="evidence" value="ECO:0007669"/>
    <property type="project" value="UniProtKB-UniRule"/>
</dbReference>
<protein>
    <recommendedName>
        <fullName evidence="8">Glycosyltransferase family 92 protein</fullName>
        <ecNumber evidence="8">2.4.1.-</ecNumber>
    </recommendedName>
</protein>
<sequence>MRALRSVHKKLLTVFLFAYITVLLISFTNLNTRKSDSSSRTTLIRSSPGPDEKDEELYFPLYPSNSEDIAKGTTFFRLSSLRDSSRQRVSSGSLLFHTLGQTKIKTPLFQFNKEHREQYQPEGEKQQQFQQPQEKSNQEQGTSERKGQELFAQPHIDIRIRQKLTSQRPYYSYDDVEVFPSRQRHSFHDTVQANELLFEMEKDFPGLRNFQPDPLIEPLRVQDQGNTNSNGSFTPLGREVYVYSAYLDDRKRNDSGVFVRVIALLSQKAATDSMYSHSEIDGVQSPEQCVAYEMCENHSKFYGPSNSGQQQPVERGLSNRLSFAVCVSPLFGDISPSKVIEFIELSRILGAEHFYMYNFSIPASVSLVLEHYRNLGLITVLPFDFPSGVRNSAVWYHGQLLANNDCLYRSMPRHDLVAFNDLDEFIVPRAHSARTWREAFSELLTHNTSGFSFQSAFFDSGVRFRLTGGEHGGSRSSPFQEDDLITMRKTSKTKLLSKVRTKVMLCPWRVFEVGIHHISKQNREEWLSQRVDPSLALIHHYRPCIANLGMRCDSWRSDTTIPDRYGDQLVPRVRHVLRQLGTNKQ</sequence>
<evidence type="ECO:0000256" key="8">
    <source>
        <dbReference type="RuleBase" id="RU366017"/>
    </source>
</evidence>